<dbReference type="AlphaFoldDB" id="A0A6J7KA94"/>
<organism evidence="2">
    <name type="scientific">freshwater metagenome</name>
    <dbReference type="NCBI Taxonomy" id="449393"/>
    <lineage>
        <taxon>unclassified sequences</taxon>
        <taxon>metagenomes</taxon>
        <taxon>ecological metagenomes</taxon>
    </lineage>
</organism>
<accession>A0A6J7KA94</accession>
<keyword evidence="1" id="KW-1133">Transmembrane helix</keyword>
<dbReference type="InterPro" id="IPR054261">
    <property type="entry name" value="DUF6992"/>
</dbReference>
<feature type="transmembrane region" description="Helical" evidence="1">
    <location>
        <begin position="20"/>
        <end position="41"/>
    </location>
</feature>
<protein>
    <submittedName>
        <fullName evidence="2">Unannotated protein</fullName>
    </submittedName>
</protein>
<proteinExistence type="predicted"/>
<evidence type="ECO:0000256" key="1">
    <source>
        <dbReference type="SAM" id="Phobius"/>
    </source>
</evidence>
<sequence length="150" mass="15452">MEHMNEQQLTSVESTLTSALLAWSAASVAVGAALAVAGRASKSDEVTAFGRQTAAWGAVDALIAGAGVLSRRRRGPLSGDEADKKIRSLRTLLLVNAAADVGYIAGGALLIARGRRGRKTLRMSAGDGAAIALQGAFLLVLDLSQARQLP</sequence>
<gene>
    <name evidence="2" type="ORF">UFOPK3772_01544</name>
</gene>
<name>A0A6J7KA94_9ZZZZ</name>
<keyword evidence="1" id="KW-0472">Membrane</keyword>
<evidence type="ECO:0000313" key="2">
    <source>
        <dbReference type="EMBL" id="CAB4951064.1"/>
    </source>
</evidence>
<dbReference type="EMBL" id="CAFBNE010000045">
    <property type="protein sequence ID" value="CAB4951064.1"/>
    <property type="molecule type" value="Genomic_DNA"/>
</dbReference>
<dbReference type="Pfam" id="PF22503">
    <property type="entry name" value="DUF6992"/>
    <property type="match status" value="1"/>
</dbReference>
<feature type="transmembrane region" description="Helical" evidence="1">
    <location>
        <begin position="91"/>
        <end position="112"/>
    </location>
</feature>
<reference evidence="2" key="1">
    <citation type="submission" date="2020-05" db="EMBL/GenBank/DDBJ databases">
        <authorList>
            <person name="Chiriac C."/>
            <person name="Salcher M."/>
            <person name="Ghai R."/>
            <person name="Kavagutti S V."/>
        </authorList>
    </citation>
    <scope>NUCLEOTIDE SEQUENCE</scope>
</reference>
<keyword evidence="1" id="KW-0812">Transmembrane</keyword>